<dbReference type="InterPro" id="IPR016181">
    <property type="entry name" value="Acyl_CoA_acyltransferase"/>
</dbReference>
<proteinExistence type="predicted"/>
<evidence type="ECO:0000313" key="3">
    <source>
        <dbReference type="Proteomes" id="UP000479114"/>
    </source>
</evidence>
<dbReference type="InterPro" id="IPR000182">
    <property type="entry name" value="GNAT_dom"/>
</dbReference>
<reference evidence="2 3" key="1">
    <citation type="submission" date="2020-02" db="EMBL/GenBank/DDBJ databases">
        <title>Paenibacillus sp. nov., isolated from rhizosphere soil of tomato.</title>
        <authorList>
            <person name="Weon H.-Y."/>
            <person name="Lee S.A."/>
        </authorList>
    </citation>
    <scope>NUCLEOTIDE SEQUENCE [LARGE SCALE GENOMIC DNA]</scope>
    <source>
        <strain evidence="2 3">14171R-81</strain>
    </source>
</reference>
<sequence>MQFKLYTDVHAFYDDTYDVLMRHEAQNLIPLGNLIIGHEGKDKTDWRDPVNWFMATISDARGIQLTAIMTPPHNMTLYATDNIINPEAITCLIDGLQDREIPGVLTEKALAAYFANAYALRKGITFKTTMSQRIYELTAVNPDIHKAGTVRLLDEKDIHFFPYWAEAFYAAGSYGRTDMAIPQEADPYLYRIASKKLYILEDNGIPVSMAGFTREMQTAIGVAFVYTPPYERRKGYATSIVAQISQLALDKGFTKCVLYTDLANPTSNSIYQKIGYRPVCDSLQLKFEA</sequence>
<dbReference type="Proteomes" id="UP000479114">
    <property type="component" value="Chromosome"/>
</dbReference>
<evidence type="ECO:0000259" key="1">
    <source>
        <dbReference type="PROSITE" id="PS51186"/>
    </source>
</evidence>
<gene>
    <name evidence="2" type="ORF">GZH47_25305</name>
</gene>
<dbReference type="SUPFAM" id="SSF55729">
    <property type="entry name" value="Acyl-CoA N-acyltransferases (Nat)"/>
    <property type="match status" value="1"/>
</dbReference>
<dbReference type="RefSeq" id="WP_162643785.1">
    <property type="nucleotide sequence ID" value="NZ_CP048286.1"/>
</dbReference>
<accession>A0A6C0P5L2</accession>
<dbReference type="KEGG" id="prz:GZH47_25305"/>
<dbReference type="Pfam" id="PF00583">
    <property type="entry name" value="Acetyltransf_1"/>
    <property type="match status" value="1"/>
</dbReference>
<dbReference type="AlphaFoldDB" id="A0A6C0P5L2"/>
<dbReference type="PROSITE" id="PS51186">
    <property type="entry name" value="GNAT"/>
    <property type="match status" value="1"/>
</dbReference>
<dbReference type="EMBL" id="CP048286">
    <property type="protein sequence ID" value="QHW33787.1"/>
    <property type="molecule type" value="Genomic_DNA"/>
</dbReference>
<name>A0A6C0P5L2_9BACL</name>
<dbReference type="CDD" id="cd04301">
    <property type="entry name" value="NAT_SF"/>
    <property type="match status" value="1"/>
</dbReference>
<protein>
    <submittedName>
        <fullName evidence="2">GNAT family N-acetyltransferase</fullName>
    </submittedName>
</protein>
<organism evidence="2 3">
    <name type="scientific">Paenibacillus rhizovicinus</name>
    <dbReference type="NCBI Taxonomy" id="2704463"/>
    <lineage>
        <taxon>Bacteria</taxon>
        <taxon>Bacillati</taxon>
        <taxon>Bacillota</taxon>
        <taxon>Bacilli</taxon>
        <taxon>Bacillales</taxon>
        <taxon>Paenibacillaceae</taxon>
        <taxon>Paenibacillus</taxon>
    </lineage>
</organism>
<keyword evidence="2" id="KW-0808">Transferase</keyword>
<dbReference type="Gene3D" id="3.40.630.30">
    <property type="match status" value="1"/>
</dbReference>
<evidence type="ECO:0000313" key="2">
    <source>
        <dbReference type="EMBL" id="QHW33787.1"/>
    </source>
</evidence>
<keyword evidence="3" id="KW-1185">Reference proteome</keyword>
<dbReference type="GO" id="GO:0016747">
    <property type="term" value="F:acyltransferase activity, transferring groups other than amino-acyl groups"/>
    <property type="evidence" value="ECO:0007669"/>
    <property type="project" value="InterPro"/>
</dbReference>
<feature type="domain" description="N-acetyltransferase" evidence="1">
    <location>
        <begin position="148"/>
        <end position="289"/>
    </location>
</feature>